<protein>
    <submittedName>
        <fullName evidence="1">Uncharacterized protein</fullName>
    </submittedName>
</protein>
<evidence type="ECO:0000313" key="1">
    <source>
        <dbReference type="EMBL" id="GAT33336.1"/>
    </source>
</evidence>
<dbReference type="Gene3D" id="3.90.1070.10">
    <property type="match status" value="1"/>
</dbReference>
<dbReference type="InterPro" id="IPR036412">
    <property type="entry name" value="HAD-like_sf"/>
</dbReference>
<dbReference type="GO" id="GO:0016791">
    <property type="term" value="F:phosphatase activity"/>
    <property type="evidence" value="ECO:0007669"/>
    <property type="project" value="TreeGrafter"/>
</dbReference>
<organism evidence="1 2">
    <name type="scientific">Terrimicrobium sacchariphilum</name>
    <dbReference type="NCBI Taxonomy" id="690879"/>
    <lineage>
        <taxon>Bacteria</taxon>
        <taxon>Pseudomonadati</taxon>
        <taxon>Verrucomicrobiota</taxon>
        <taxon>Terrimicrobiia</taxon>
        <taxon>Terrimicrobiales</taxon>
        <taxon>Terrimicrobiaceae</taxon>
        <taxon>Terrimicrobium</taxon>
    </lineage>
</organism>
<dbReference type="PANTHER" id="PTHR10000:SF8">
    <property type="entry name" value="HAD SUPERFAMILY HYDROLASE-LIKE, TYPE 3"/>
    <property type="match status" value="1"/>
</dbReference>
<accession>A0A146G9R6</accession>
<sequence length="229" mass="24248">MKYRVFATDFDGTIATDGMLDGPTVGALQRLRSAGVICCLVTGRELWDFENADTVLSLFDYVVAENGAVLYTPGTKETRVIAPAPPADFLSELTRRGVPIRVGQVIVATVEPHEVAVLEAVKETALELQVIFNKGAVMVLPAGVNKATGLQAILDLCDMSFADVVGVGDAENDHVFLEHCGLSAAVANAVPGIKERAKVVTRSNAGAGVTELIDALLSENIKSLQPEEN</sequence>
<dbReference type="InterPro" id="IPR023214">
    <property type="entry name" value="HAD_sf"/>
</dbReference>
<dbReference type="FunCoup" id="A0A146G9R6">
    <property type="interactions" value="173"/>
</dbReference>
<dbReference type="RefSeq" id="WP_075079082.1">
    <property type="nucleotide sequence ID" value="NZ_BDCO01000002.1"/>
</dbReference>
<dbReference type="Gene3D" id="3.40.50.1000">
    <property type="entry name" value="HAD superfamily/HAD-like"/>
    <property type="match status" value="1"/>
</dbReference>
<reference evidence="2" key="1">
    <citation type="journal article" date="2017" name="Genome Announc.">
        <title>Draft Genome Sequence of Terrimicrobium sacchariphilum NM-5T, a Facultative Anaerobic Soil Bacterium of the Class Spartobacteria.</title>
        <authorList>
            <person name="Qiu Y.L."/>
            <person name="Tourlousse D.M."/>
            <person name="Matsuura N."/>
            <person name="Ohashi A."/>
            <person name="Sekiguchi Y."/>
        </authorList>
    </citation>
    <scope>NUCLEOTIDE SEQUENCE [LARGE SCALE GENOMIC DNA]</scope>
    <source>
        <strain evidence="2">NM-5</strain>
    </source>
</reference>
<dbReference type="PANTHER" id="PTHR10000">
    <property type="entry name" value="PHOSPHOSERINE PHOSPHATASE"/>
    <property type="match status" value="1"/>
</dbReference>
<dbReference type="SUPFAM" id="SSF56784">
    <property type="entry name" value="HAD-like"/>
    <property type="match status" value="1"/>
</dbReference>
<name>A0A146G9R6_TERSA</name>
<dbReference type="OrthoDB" id="9781413at2"/>
<keyword evidence="2" id="KW-1185">Reference proteome</keyword>
<dbReference type="GO" id="GO:0000287">
    <property type="term" value="F:magnesium ion binding"/>
    <property type="evidence" value="ECO:0007669"/>
    <property type="project" value="TreeGrafter"/>
</dbReference>
<dbReference type="AlphaFoldDB" id="A0A146G9R6"/>
<dbReference type="Proteomes" id="UP000076023">
    <property type="component" value="Unassembled WGS sequence"/>
</dbReference>
<dbReference type="InParanoid" id="A0A146G9R6"/>
<dbReference type="Pfam" id="PF08282">
    <property type="entry name" value="Hydrolase_3"/>
    <property type="match status" value="2"/>
</dbReference>
<dbReference type="GO" id="GO:0005829">
    <property type="term" value="C:cytosol"/>
    <property type="evidence" value="ECO:0007669"/>
    <property type="project" value="TreeGrafter"/>
</dbReference>
<comment type="caution">
    <text evidence="1">The sequence shown here is derived from an EMBL/GenBank/DDBJ whole genome shotgun (WGS) entry which is preliminary data.</text>
</comment>
<evidence type="ECO:0000313" key="2">
    <source>
        <dbReference type="Proteomes" id="UP000076023"/>
    </source>
</evidence>
<dbReference type="EMBL" id="BDCO01000002">
    <property type="protein sequence ID" value="GAT33336.1"/>
    <property type="molecule type" value="Genomic_DNA"/>
</dbReference>
<dbReference type="STRING" id="690879.TSACC_21751"/>
<proteinExistence type="predicted"/>
<gene>
    <name evidence="1" type="ORF">TSACC_21751</name>
</gene>